<protein>
    <submittedName>
        <fullName evidence="3">Uncharacterized protein</fullName>
    </submittedName>
</protein>
<feature type="region of interest" description="Disordered" evidence="1">
    <location>
        <begin position="178"/>
        <end position="234"/>
    </location>
</feature>
<keyword evidence="2" id="KW-0732">Signal</keyword>
<dbReference type="Proteomes" id="UP000244811">
    <property type="component" value="Chromosome 1"/>
</dbReference>
<sequence>MKLVLLIVMLAISVAKCNRFAREMISLSSFNYYNSYTEPIGFARQLDLVANNYLTLVKKINTGLDMELKEASYYDLKSSSSSVNLQAAEIINKMQSRQIIVDFLLYQILYCHKMYATASAKFLGQKMVPLYKDLNFDSKIHRMIMYEWVNQMGKMIKQISDLYEKTSETWKTLREEINTTALGGPGQKGANSATDGGKDQTTDTTTDTTTDADKSEKQAETNDTTPTDEETAVL</sequence>
<dbReference type="EMBL" id="CP056069">
    <property type="protein sequence ID" value="UKK00867.2"/>
    <property type="molecule type" value="Genomic_DNA"/>
</dbReference>
<proteinExistence type="predicted"/>
<evidence type="ECO:0000313" key="4">
    <source>
        <dbReference type="Proteomes" id="UP000244811"/>
    </source>
</evidence>
<reference evidence="3" key="1">
    <citation type="submission" date="2022-07" db="EMBL/GenBank/DDBJ databases">
        <title>Evaluation of T. orientalis genome assembly methods using nanopore sequencing and analysis of variation between genomes.</title>
        <authorList>
            <person name="Yam J."/>
            <person name="Micallef M.L."/>
            <person name="Liu M."/>
            <person name="Djordjevic S.P."/>
            <person name="Bogema D.R."/>
            <person name="Jenkins C."/>
        </authorList>
    </citation>
    <scope>NUCLEOTIDE SEQUENCE</scope>
    <source>
        <strain evidence="3">Goon Nure</strain>
    </source>
</reference>
<gene>
    <name evidence="3" type="ORF">MACK_000941</name>
</gene>
<feature type="compositionally biased region" description="Basic and acidic residues" evidence="1">
    <location>
        <begin position="211"/>
        <end position="220"/>
    </location>
</feature>
<evidence type="ECO:0000256" key="2">
    <source>
        <dbReference type="SAM" id="SignalP"/>
    </source>
</evidence>
<name>A0A976QWS8_THEOR</name>
<organism evidence="3 4">
    <name type="scientific">Theileria orientalis</name>
    <dbReference type="NCBI Taxonomy" id="68886"/>
    <lineage>
        <taxon>Eukaryota</taxon>
        <taxon>Sar</taxon>
        <taxon>Alveolata</taxon>
        <taxon>Apicomplexa</taxon>
        <taxon>Aconoidasida</taxon>
        <taxon>Piroplasmida</taxon>
        <taxon>Theileriidae</taxon>
        <taxon>Theileria</taxon>
    </lineage>
</organism>
<evidence type="ECO:0000256" key="1">
    <source>
        <dbReference type="SAM" id="MobiDB-lite"/>
    </source>
</evidence>
<feature type="chain" id="PRO_5037938396" evidence="2">
    <location>
        <begin position="18"/>
        <end position="234"/>
    </location>
</feature>
<evidence type="ECO:0000313" key="3">
    <source>
        <dbReference type="EMBL" id="UKK00867.2"/>
    </source>
</evidence>
<accession>A0A976QWS8</accession>
<feature type="signal peptide" evidence="2">
    <location>
        <begin position="1"/>
        <end position="17"/>
    </location>
</feature>
<dbReference type="AlphaFoldDB" id="A0A976QWS8"/>